<organism evidence="3 4">
    <name type="scientific">Clostridium amylolyticum</name>
    <dbReference type="NCBI Taxonomy" id="1121298"/>
    <lineage>
        <taxon>Bacteria</taxon>
        <taxon>Bacillati</taxon>
        <taxon>Bacillota</taxon>
        <taxon>Clostridia</taxon>
        <taxon>Eubacteriales</taxon>
        <taxon>Clostridiaceae</taxon>
        <taxon>Clostridium</taxon>
    </lineage>
</organism>
<dbReference type="PANTHER" id="PTHR10281">
    <property type="entry name" value="MEMBRANE-ASSOCIATED PROGESTERONE RECEPTOR COMPONENT-RELATED"/>
    <property type="match status" value="1"/>
</dbReference>
<reference evidence="3 4" key="1">
    <citation type="submission" date="2016-11" db="EMBL/GenBank/DDBJ databases">
        <authorList>
            <person name="Jaros S."/>
            <person name="Januszkiewicz K."/>
            <person name="Wedrychowicz H."/>
        </authorList>
    </citation>
    <scope>NUCLEOTIDE SEQUENCE [LARGE SCALE GENOMIC DNA]</scope>
    <source>
        <strain evidence="3 4">DSM 21864</strain>
    </source>
</reference>
<protein>
    <submittedName>
        <fullName evidence="3">Predicted heme/steroid binding protein</fullName>
    </submittedName>
</protein>
<dbReference type="InterPro" id="IPR050577">
    <property type="entry name" value="MAPR/NEUFC/NENF-like"/>
</dbReference>
<dbReference type="Pfam" id="PF00173">
    <property type="entry name" value="Cyt-b5"/>
    <property type="match status" value="1"/>
</dbReference>
<feature type="domain" description="Cytochrome b5 heme-binding" evidence="2">
    <location>
        <begin position="90"/>
        <end position="161"/>
    </location>
</feature>
<name>A0A1M6LKK7_9CLOT</name>
<keyword evidence="4" id="KW-1185">Reference proteome</keyword>
<dbReference type="Proteomes" id="UP000184080">
    <property type="component" value="Unassembled WGS sequence"/>
</dbReference>
<dbReference type="PANTHER" id="PTHR10281:SF76">
    <property type="entry name" value="CALCUTTA CUP-RELATED"/>
    <property type="match status" value="1"/>
</dbReference>
<accession>A0A1M6LKK7</accession>
<proteinExistence type="inferred from homology"/>
<dbReference type="RefSeq" id="WP_073010157.1">
    <property type="nucleotide sequence ID" value="NZ_FQZO01000007.1"/>
</dbReference>
<sequence>MRDNGQQILDTKHQELCYLRQLMIFAPTEKMKEYYKRAFLDKSQEIEDYLEECKIKNMRRTVTLQNDNFQENEPVRRFGPYRETAPMKTFTIEELATYDGKGGKPAYVAINGRVYDVSKESSWGGGSHFGVMAGKDLTNEYAACHKDMKAIKKLPVVGIINNQ</sequence>
<evidence type="ECO:0000313" key="4">
    <source>
        <dbReference type="Proteomes" id="UP000184080"/>
    </source>
</evidence>
<dbReference type="STRING" id="1121298.SAMN05444401_3680"/>
<dbReference type="InterPro" id="IPR036400">
    <property type="entry name" value="Cyt_B5-like_heme/steroid_sf"/>
</dbReference>
<evidence type="ECO:0000256" key="1">
    <source>
        <dbReference type="ARBA" id="ARBA00038357"/>
    </source>
</evidence>
<evidence type="ECO:0000313" key="3">
    <source>
        <dbReference type="EMBL" id="SHJ71736.1"/>
    </source>
</evidence>
<dbReference type="EMBL" id="FQZO01000007">
    <property type="protein sequence ID" value="SHJ71736.1"/>
    <property type="molecule type" value="Genomic_DNA"/>
</dbReference>
<dbReference type="InterPro" id="IPR001199">
    <property type="entry name" value="Cyt_B5-like_heme/steroid-bd"/>
</dbReference>
<dbReference type="SUPFAM" id="SSF55856">
    <property type="entry name" value="Cytochrome b5-like heme/steroid binding domain"/>
    <property type="match status" value="1"/>
</dbReference>
<comment type="similarity">
    <text evidence="1">Belongs to the cytochrome b5 family. MAPR subfamily.</text>
</comment>
<dbReference type="SMART" id="SM01117">
    <property type="entry name" value="Cyt-b5"/>
    <property type="match status" value="1"/>
</dbReference>
<evidence type="ECO:0000259" key="2">
    <source>
        <dbReference type="SMART" id="SM01117"/>
    </source>
</evidence>
<gene>
    <name evidence="3" type="ORF">SAMN05444401_3680</name>
</gene>
<dbReference type="Gene3D" id="3.10.120.10">
    <property type="entry name" value="Cytochrome b5-like heme/steroid binding domain"/>
    <property type="match status" value="1"/>
</dbReference>
<dbReference type="AlphaFoldDB" id="A0A1M6LKK7"/>